<accession>A0A8S4A9U9</accession>
<dbReference type="AlphaFoldDB" id="A0A8S4A9U9"/>
<evidence type="ECO:0000256" key="1">
    <source>
        <dbReference type="ARBA" id="ARBA00004613"/>
    </source>
</evidence>
<dbReference type="Pfam" id="PF15430">
    <property type="entry name" value="SVWC"/>
    <property type="match status" value="1"/>
</dbReference>
<evidence type="ECO:0000259" key="3">
    <source>
        <dbReference type="Pfam" id="PF15430"/>
    </source>
</evidence>
<proteinExistence type="predicted"/>
<comment type="caution">
    <text evidence="4">The sequence shown here is derived from an EMBL/GenBank/DDBJ whole genome shotgun (WGS) entry which is preliminary data.</text>
</comment>
<protein>
    <recommendedName>
        <fullName evidence="3">Single domain-containing protein</fullName>
    </recommendedName>
</protein>
<dbReference type="EMBL" id="CAJHNH020008556">
    <property type="protein sequence ID" value="CAG5136672.1"/>
    <property type="molecule type" value="Genomic_DNA"/>
</dbReference>
<feature type="non-terminal residue" evidence="4">
    <location>
        <position position="76"/>
    </location>
</feature>
<sequence length="76" mass="8388">CPENYKAGDVVQQQEGCGIIRCYEDLAEFVGCGSSYVEHDRTSCYISYNTELNYPDCCTPNVVCAGDEGFDETQLA</sequence>
<reference evidence="4" key="1">
    <citation type="submission" date="2021-04" db="EMBL/GenBank/DDBJ databases">
        <authorList>
            <consortium name="Molecular Ecology Group"/>
        </authorList>
    </citation>
    <scope>NUCLEOTIDE SEQUENCE</scope>
</reference>
<evidence type="ECO:0000313" key="4">
    <source>
        <dbReference type="EMBL" id="CAG5136672.1"/>
    </source>
</evidence>
<keyword evidence="5" id="KW-1185">Reference proteome</keyword>
<comment type="subcellular location">
    <subcellularLocation>
        <location evidence="1">Secreted</location>
    </subcellularLocation>
</comment>
<dbReference type="Proteomes" id="UP000678393">
    <property type="component" value="Unassembled WGS sequence"/>
</dbReference>
<organism evidence="4 5">
    <name type="scientific">Candidula unifasciata</name>
    <dbReference type="NCBI Taxonomy" id="100452"/>
    <lineage>
        <taxon>Eukaryota</taxon>
        <taxon>Metazoa</taxon>
        <taxon>Spiralia</taxon>
        <taxon>Lophotrochozoa</taxon>
        <taxon>Mollusca</taxon>
        <taxon>Gastropoda</taxon>
        <taxon>Heterobranchia</taxon>
        <taxon>Euthyneura</taxon>
        <taxon>Panpulmonata</taxon>
        <taxon>Eupulmonata</taxon>
        <taxon>Stylommatophora</taxon>
        <taxon>Helicina</taxon>
        <taxon>Helicoidea</taxon>
        <taxon>Geomitridae</taxon>
        <taxon>Candidula</taxon>
    </lineage>
</organism>
<dbReference type="OrthoDB" id="6104925at2759"/>
<name>A0A8S4A9U9_9EUPU</name>
<evidence type="ECO:0000256" key="2">
    <source>
        <dbReference type="ARBA" id="ARBA00022525"/>
    </source>
</evidence>
<gene>
    <name evidence="4" type="ORF">CUNI_LOCUS22230</name>
</gene>
<dbReference type="InterPro" id="IPR029277">
    <property type="entry name" value="SVWC_dom"/>
</dbReference>
<keyword evidence="2" id="KW-0964">Secreted</keyword>
<feature type="domain" description="Single" evidence="3">
    <location>
        <begin position="5"/>
        <end position="64"/>
    </location>
</feature>
<evidence type="ECO:0000313" key="5">
    <source>
        <dbReference type="Proteomes" id="UP000678393"/>
    </source>
</evidence>
<dbReference type="GO" id="GO:0005576">
    <property type="term" value="C:extracellular region"/>
    <property type="evidence" value="ECO:0007669"/>
    <property type="project" value="UniProtKB-SubCell"/>
</dbReference>